<evidence type="ECO:0000256" key="1">
    <source>
        <dbReference type="ARBA" id="ARBA00001966"/>
    </source>
</evidence>
<reference evidence="7 8" key="1">
    <citation type="submission" date="2016-10" db="EMBL/GenBank/DDBJ databases">
        <authorList>
            <person name="de Groot N.N."/>
        </authorList>
    </citation>
    <scope>NUCLEOTIDE SEQUENCE [LARGE SCALE GENOMIC DNA]</scope>
    <source>
        <strain evidence="7 8">DSM 28129</strain>
    </source>
</reference>
<dbReference type="Gene3D" id="3.20.20.70">
    <property type="entry name" value="Aldolase class I"/>
    <property type="match status" value="1"/>
</dbReference>
<dbReference type="SMART" id="SM00729">
    <property type="entry name" value="Elp3"/>
    <property type="match status" value="1"/>
</dbReference>
<keyword evidence="5" id="KW-0411">Iron-sulfur</keyword>
<dbReference type="InterPro" id="IPR058240">
    <property type="entry name" value="rSAM_sf"/>
</dbReference>
<dbReference type="GO" id="GO:0016491">
    <property type="term" value="F:oxidoreductase activity"/>
    <property type="evidence" value="ECO:0007669"/>
    <property type="project" value="InterPro"/>
</dbReference>
<dbReference type="InterPro" id="IPR006638">
    <property type="entry name" value="Elp3/MiaA/NifB-like_rSAM"/>
</dbReference>
<keyword evidence="2" id="KW-0949">S-adenosyl-L-methionine</keyword>
<keyword evidence="4" id="KW-0408">Iron</keyword>
<dbReference type="Pfam" id="PF04055">
    <property type="entry name" value="Radical_SAM"/>
    <property type="match status" value="1"/>
</dbReference>
<dbReference type="GO" id="GO:0051536">
    <property type="term" value="F:iron-sulfur cluster binding"/>
    <property type="evidence" value="ECO:0007669"/>
    <property type="project" value="UniProtKB-KW"/>
</dbReference>
<dbReference type="AlphaFoldDB" id="A0A1G7K905"/>
<dbReference type="SUPFAM" id="SSF102114">
    <property type="entry name" value="Radical SAM enzymes"/>
    <property type="match status" value="1"/>
</dbReference>
<dbReference type="NCBIfam" id="NF047865">
    <property type="entry name" value="rSAM_PapB"/>
    <property type="match status" value="1"/>
</dbReference>
<proteinExistence type="predicted"/>
<dbReference type="InterPro" id="IPR023885">
    <property type="entry name" value="4Fe4S-binding_SPASM_dom"/>
</dbReference>
<evidence type="ECO:0000256" key="2">
    <source>
        <dbReference type="ARBA" id="ARBA00022691"/>
    </source>
</evidence>
<gene>
    <name evidence="7" type="ORF">SAMN04488542_10957</name>
</gene>
<protein>
    <recommendedName>
        <fullName evidence="6">Radical SAM core domain-containing protein</fullName>
    </recommendedName>
</protein>
<evidence type="ECO:0000256" key="4">
    <source>
        <dbReference type="ARBA" id="ARBA00023004"/>
    </source>
</evidence>
<dbReference type="PANTHER" id="PTHR43273:SF8">
    <property type="entry name" value="RADICAL SAM DOMAIN PROTEIN"/>
    <property type="match status" value="1"/>
</dbReference>
<dbReference type="NCBIfam" id="TIGR04085">
    <property type="entry name" value="rSAM_more_4Fe4S"/>
    <property type="match status" value="1"/>
</dbReference>
<dbReference type="SFLD" id="SFLDS00029">
    <property type="entry name" value="Radical_SAM"/>
    <property type="match status" value="1"/>
</dbReference>
<feature type="domain" description="Radical SAM core" evidence="6">
    <location>
        <begin position="96"/>
        <end position="315"/>
    </location>
</feature>
<dbReference type="PROSITE" id="PS51918">
    <property type="entry name" value="RADICAL_SAM"/>
    <property type="match status" value="1"/>
</dbReference>
<dbReference type="InterPro" id="IPR007197">
    <property type="entry name" value="rSAM"/>
</dbReference>
<dbReference type="InterPro" id="IPR023867">
    <property type="entry name" value="Sulphatase_maturase_rSAM"/>
</dbReference>
<evidence type="ECO:0000313" key="7">
    <source>
        <dbReference type="EMBL" id="SDF33627.1"/>
    </source>
</evidence>
<dbReference type="STRING" id="670482.SAMN04488542_10957"/>
<keyword evidence="3" id="KW-0479">Metal-binding</keyword>
<name>A0A1G7K905_9BACL</name>
<comment type="cofactor">
    <cofactor evidence="1">
        <name>[4Fe-4S] cluster</name>
        <dbReference type="ChEBI" id="CHEBI:49883"/>
    </cofactor>
</comment>
<accession>A0A1G7K905</accession>
<dbReference type="Pfam" id="PF13186">
    <property type="entry name" value="SPASM"/>
    <property type="match status" value="1"/>
</dbReference>
<dbReference type="SFLD" id="SFLDG01384">
    <property type="entry name" value="thioether_bond_formation_requi"/>
    <property type="match status" value="1"/>
</dbReference>
<evidence type="ECO:0000313" key="8">
    <source>
        <dbReference type="Proteomes" id="UP000198972"/>
    </source>
</evidence>
<dbReference type="EMBL" id="FNBG01000009">
    <property type="protein sequence ID" value="SDF33627.1"/>
    <property type="molecule type" value="Genomic_DNA"/>
</dbReference>
<keyword evidence="8" id="KW-1185">Reference proteome</keyword>
<dbReference type="SFLD" id="SFLDG01386">
    <property type="entry name" value="main_SPASM_domain-containing"/>
    <property type="match status" value="1"/>
</dbReference>
<evidence type="ECO:0000256" key="3">
    <source>
        <dbReference type="ARBA" id="ARBA00022723"/>
    </source>
</evidence>
<dbReference type="PANTHER" id="PTHR43273">
    <property type="entry name" value="ANAEROBIC SULFATASE-MATURATING ENZYME HOMOLOG ASLB-RELATED"/>
    <property type="match status" value="1"/>
</dbReference>
<sequence length="468" mass="54210">MNEVSSENLNFYPYKIFEDQGELYLYTVNQSGLFKIDNKTIAILNQDRKEYTEAFDNVSSLLDKQEFDELLQKMKDVKFIESPENDNLIKTQLHKEIEKEISSLTLMIVQECNMKCSYCYGEGGEYYDKGKMSLETAIQSIEYLITNSKSEKLLICLFGGEPLLNFDLFKAIISYCRSREEQTGKTFSFTTTTNGTLLTKEIEEYLVNNKVTVQISVDGDQNTHNSNRYFDNKIGSYEIIIRRTKNMRQKGLLTARATITNKQFDLVETFNHLHELGFRAIPMSPAFNLLSDDDYKTLTAEYYRLIDHFEHLIKENDYVKYSKLSILNGFMHRINKGYVRSLPCGVGRSMYAIDINGDIYPCHRFVSNKEYILGNVYTSVSRREAFLEEINVDNHKKCGNCWARNLCIGGCPNENLMSTGSVGEMTENICELTRNIYEKLIKVYLRLTNEEKERLFNTKNNLTVVSKV</sequence>
<dbReference type="RefSeq" id="WP_175471360.1">
    <property type="nucleotide sequence ID" value="NZ_FNBG01000009.1"/>
</dbReference>
<evidence type="ECO:0000256" key="5">
    <source>
        <dbReference type="ARBA" id="ARBA00023014"/>
    </source>
</evidence>
<dbReference type="GO" id="GO:0046872">
    <property type="term" value="F:metal ion binding"/>
    <property type="evidence" value="ECO:0007669"/>
    <property type="project" value="UniProtKB-KW"/>
</dbReference>
<dbReference type="InterPro" id="IPR013785">
    <property type="entry name" value="Aldolase_TIM"/>
</dbReference>
<evidence type="ECO:0000259" key="6">
    <source>
        <dbReference type="PROSITE" id="PS51918"/>
    </source>
</evidence>
<organism evidence="7 8">
    <name type="scientific">Fontibacillus panacisegetis</name>
    <dbReference type="NCBI Taxonomy" id="670482"/>
    <lineage>
        <taxon>Bacteria</taxon>
        <taxon>Bacillati</taxon>
        <taxon>Bacillota</taxon>
        <taxon>Bacilli</taxon>
        <taxon>Bacillales</taxon>
        <taxon>Paenibacillaceae</taxon>
        <taxon>Fontibacillus</taxon>
    </lineage>
</organism>
<dbReference type="SFLD" id="SFLDG01067">
    <property type="entry name" value="SPASM/twitch_domain_containing"/>
    <property type="match status" value="1"/>
</dbReference>
<dbReference type="Proteomes" id="UP000198972">
    <property type="component" value="Unassembled WGS sequence"/>
</dbReference>